<accession>A0A8H4NXK7</accession>
<dbReference type="OrthoDB" id="190201at2759"/>
<organism evidence="4 5">
    <name type="scientific">Fusarium albosuccineum</name>
    <dbReference type="NCBI Taxonomy" id="1237068"/>
    <lineage>
        <taxon>Eukaryota</taxon>
        <taxon>Fungi</taxon>
        <taxon>Dikarya</taxon>
        <taxon>Ascomycota</taxon>
        <taxon>Pezizomycotina</taxon>
        <taxon>Sordariomycetes</taxon>
        <taxon>Hypocreomycetidae</taxon>
        <taxon>Hypocreales</taxon>
        <taxon>Nectriaceae</taxon>
        <taxon>Fusarium</taxon>
        <taxon>Fusarium decemcellulare species complex</taxon>
    </lineage>
</organism>
<dbReference type="GO" id="GO:0008233">
    <property type="term" value="F:peptidase activity"/>
    <property type="evidence" value="ECO:0007669"/>
    <property type="project" value="InterPro"/>
</dbReference>
<keyword evidence="2" id="KW-0378">Hydrolase</keyword>
<evidence type="ECO:0000313" key="5">
    <source>
        <dbReference type="Proteomes" id="UP000554235"/>
    </source>
</evidence>
<dbReference type="GO" id="GO:0006508">
    <property type="term" value="P:proteolysis"/>
    <property type="evidence" value="ECO:0007669"/>
    <property type="project" value="InterPro"/>
</dbReference>
<dbReference type="InterPro" id="IPR002410">
    <property type="entry name" value="Peptidase_S33"/>
</dbReference>
<reference evidence="4 5" key="1">
    <citation type="submission" date="2020-01" db="EMBL/GenBank/DDBJ databases">
        <title>Identification and distribution of gene clusters putatively required for synthesis of sphingolipid metabolism inhibitors in phylogenetically diverse species of the filamentous fungus Fusarium.</title>
        <authorList>
            <person name="Kim H.-S."/>
            <person name="Busman M."/>
            <person name="Brown D.W."/>
            <person name="Divon H."/>
            <person name="Uhlig S."/>
            <person name="Proctor R.H."/>
        </authorList>
    </citation>
    <scope>NUCLEOTIDE SEQUENCE [LARGE SCALE GENOMIC DNA]</scope>
    <source>
        <strain evidence="4 5">NRRL 20459</strain>
    </source>
</reference>
<dbReference type="Gene3D" id="3.40.50.1820">
    <property type="entry name" value="alpha/beta hydrolase"/>
    <property type="match status" value="1"/>
</dbReference>
<comment type="caution">
    <text evidence="4">The sequence shown here is derived from an EMBL/GenBank/DDBJ whole genome shotgun (WGS) entry which is preliminary data.</text>
</comment>
<dbReference type="InterPro" id="IPR029058">
    <property type="entry name" value="AB_hydrolase_fold"/>
</dbReference>
<dbReference type="Pfam" id="PF00561">
    <property type="entry name" value="Abhydrolase_1"/>
    <property type="match status" value="1"/>
</dbReference>
<dbReference type="Proteomes" id="UP000554235">
    <property type="component" value="Unassembled WGS sequence"/>
</dbReference>
<dbReference type="SUPFAM" id="SSF53474">
    <property type="entry name" value="alpha/beta-Hydrolases"/>
    <property type="match status" value="1"/>
</dbReference>
<comment type="similarity">
    <text evidence="1">Belongs to the peptidase S33 family.</text>
</comment>
<dbReference type="PIRSF" id="PIRSF005539">
    <property type="entry name" value="Pept_S33_TRI_F1"/>
    <property type="match status" value="1"/>
</dbReference>
<proteinExistence type="inferred from homology"/>
<dbReference type="InterPro" id="IPR000073">
    <property type="entry name" value="AB_hydrolase_1"/>
</dbReference>
<protein>
    <submittedName>
        <fullName evidence="4">Proline-specific peptidase</fullName>
    </submittedName>
</protein>
<dbReference type="InterPro" id="IPR005945">
    <property type="entry name" value="Pro_imino_pep"/>
</dbReference>
<evidence type="ECO:0000256" key="1">
    <source>
        <dbReference type="ARBA" id="ARBA00010088"/>
    </source>
</evidence>
<evidence type="ECO:0000256" key="2">
    <source>
        <dbReference type="ARBA" id="ARBA00022801"/>
    </source>
</evidence>
<evidence type="ECO:0000313" key="4">
    <source>
        <dbReference type="EMBL" id="KAF4454904.1"/>
    </source>
</evidence>
<gene>
    <name evidence="4" type="ORF">FALBO_15740</name>
</gene>
<dbReference type="PANTHER" id="PTHR43798">
    <property type="entry name" value="MONOACYLGLYCEROL LIPASE"/>
    <property type="match status" value="1"/>
</dbReference>
<sequence>MASPTSRDLDGLSIKEGFIPFSHPSLSSDVSAQIFYRVAGDLEGGSRPLVALHGGPGFSSLYLQPTLDLLSIKTGQPVVYFDQFGSGNRTHYREKRLDQGFWTLELFESQIETVLRHFDIADAFDLYGHSWGAMLAAHFAGLYRPAGLKQLILASGLASTKAAKESFNQLVSTLPDRAQEALRTAPPDSDAYAEAIDLFYHRFVCRADPWPPELVETFARSEEDDTVYLTMWGPNELNVEGNLKSYDTSDLCKNINVPTLIISGEYDELQPVASQAWVDGISNREVVIVPNGSHLAALEYPEIYVGHIASFLQQARDCDPSDQMELRV</sequence>
<feature type="domain" description="AB hydrolase-1" evidence="3">
    <location>
        <begin position="48"/>
        <end position="299"/>
    </location>
</feature>
<dbReference type="PRINTS" id="PR00793">
    <property type="entry name" value="PROAMNOPTASE"/>
</dbReference>
<keyword evidence="5" id="KW-1185">Reference proteome</keyword>
<dbReference type="AlphaFoldDB" id="A0A8H4NXK7"/>
<dbReference type="InterPro" id="IPR050266">
    <property type="entry name" value="AB_hydrolase_sf"/>
</dbReference>
<dbReference type="NCBIfam" id="TIGR01250">
    <property type="entry name" value="pro_imino_pep_2"/>
    <property type="match status" value="1"/>
</dbReference>
<name>A0A8H4NXK7_9HYPO</name>
<dbReference type="EMBL" id="JAADYS010002781">
    <property type="protein sequence ID" value="KAF4454904.1"/>
    <property type="molecule type" value="Genomic_DNA"/>
</dbReference>
<evidence type="ECO:0000259" key="3">
    <source>
        <dbReference type="Pfam" id="PF00561"/>
    </source>
</evidence>